<comment type="caution">
    <text evidence="1">The sequence shown here is derived from an EMBL/GenBank/DDBJ whole genome shotgun (WGS) entry which is preliminary data.</text>
</comment>
<accession>A0A7J6VXD7</accession>
<dbReference type="EMBL" id="JABWDY010025428">
    <property type="protein sequence ID" value="KAF5189481.1"/>
    <property type="molecule type" value="Genomic_DNA"/>
</dbReference>
<dbReference type="GO" id="GO:0045053">
    <property type="term" value="P:protein retention in Golgi apparatus"/>
    <property type="evidence" value="ECO:0007669"/>
    <property type="project" value="TreeGrafter"/>
</dbReference>
<gene>
    <name evidence="1" type="ORF">FRX31_020933</name>
</gene>
<dbReference type="InterPro" id="IPR026847">
    <property type="entry name" value="VPS13"/>
</dbReference>
<evidence type="ECO:0000313" key="2">
    <source>
        <dbReference type="Proteomes" id="UP000554482"/>
    </source>
</evidence>
<dbReference type="PANTHER" id="PTHR16166">
    <property type="entry name" value="VACUOLAR PROTEIN SORTING-ASSOCIATED PROTEIN VPS13"/>
    <property type="match status" value="1"/>
</dbReference>
<protein>
    <submittedName>
        <fullName evidence="1">Pleckstrin-like protein</fullName>
    </submittedName>
</protein>
<dbReference type="OrthoDB" id="428159at2759"/>
<dbReference type="Proteomes" id="UP000554482">
    <property type="component" value="Unassembled WGS sequence"/>
</dbReference>
<name>A0A7J6VXD7_THATH</name>
<proteinExistence type="predicted"/>
<organism evidence="1 2">
    <name type="scientific">Thalictrum thalictroides</name>
    <name type="common">Rue-anemone</name>
    <name type="synonym">Anemone thalictroides</name>
    <dbReference type="NCBI Taxonomy" id="46969"/>
    <lineage>
        <taxon>Eukaryota</taxon>
        <taxon>Viridiplantae</taxon>
        <taxon>Streptophyta</taxon>
        <taxon>Embryophyta</taxon>
        <taxon>Tracheophyta</taxon>
        <taxon>Spermatophyta</taxon>
        <taxon>Magnoliopsida</taxon>
        <taxon>Ranunculales</taxon>
        <taxon>Ranunculaceae</taxon>
        <taxon>Thalictroideae</taxon>
        <taxon>Thalictrum</taxon>
    </lineage>
</organism>
<keyword evidence="2" id="KW-1185">Reference proteome</keyword>
<dbReference type="AlphaFoldDB" id="A0A7J6VXD7"/>
<sequence length="133" mass="14498">MQIALRQVTLRRAAKPKRNKTENSSNVFAWTKCCGKDFGIEVAVFCVPRRYAQWFAFGVSGVVTKPVESARQSGLFGLAEGLGRAFPGFVVLPMSGALDFFSLTVDGTGASCSREAMVMWCASGDMFQVPHYS</sequence>
<dbReference type="PANTHER" id="PTHR16166:SF137">
    <property type="entry name" value="PLECKSTRIN HOMOLOGY (PH) DOMAIN-CONTAINING PROTEIN"/>
    <property type="match status" value="1"/>
</dbReference>
<reference evidence="1 2" key="1">
    <citation type="submission" date="2020-06" db="EMBL/GenBank/DDBJ databases">
        <title>Transcriptomic and genomic resources for Thalictrum thalictroides and T. hernandezii: Facilitating candidate gene discovery in an emerging model plant lineage.</title>
        <authorList>
            <person name="Arias T."/>
            <person name="Riano-Pachon D.M."/>
            <person name="Di Stilio V.S."/>
        </authorList>
    </citation>
    <scope>NUCLEOTIDE SEQUENCE [LARGE SCALE GENOMIC DNA]</scope>
    <source>
        <strain evidence="2">cv. WT478/WT964</strain>
        <tissue evidence="1">Leaves</tissue>
    </source>
</reference>
<dbReference type="GO" id="GO:0006623">
    <property type="term" value="P:protein targeting to vacuole"/>
    <property type="evidence" value="ECO:0007669"/>
    <property type="project" value="TreeGrafter"/>
</dbReference>
<evidence type="ECO:0000313" key="1">
    <source>
        <dbReference type="EMBL" id="KAF5189481.1"/>
    </source>
</evidence>